<dbReference type="RefSeq" id="WP_179909847.1">
    <property type="nucleotide sequence ID" value="NZ_CP058910.1"/>
</dbReference>
<keyword evidence="2" id="KW-0804">Transcription</keyword>
<dbReference type="PANTHER" id="PTHR34236:SF1">
    <property type="entry name" value="DIMETHYL SULFOXIDE REDUCTASE TRANSCRIPTIONAL ACTIVATOR"/>
    <property type="match status" value="1"/>
</dbReference>
<dbReference type="Pfam" id="PF24278">
    <property type="entry name" value="HVO_0513_N"/>
    <property type="match status" value="1"/>
</dbReference>
<feature type="domain" description="HTH bat-type" evidence="3">
    <location>
        <begin position="162"/>
        <end position="213"/>
    </location>
</feature>
<sequence>MKRLRVTAAVDGERAPAFYTMLADAPGIVETQLLEWNTTPDAVETVLFAVRGDAEPFAAAAPDLEGIESVRLSAAGGPWTYALVELRPKTSAMFAAVREARAQSGLVVRKPIVYRDGDMRFRVVGDADALRAALAAAPAAMDVIVEAVGAFRGALDHPASRLSDRQREALAVAQDLGYYERPREASHADVAAVLDCAPSTASRHLQAAESKLVDAAMDEFGPEV</sequence>
<evidence type="ECO:0000313" key="5">
    <source>
        <dbReference type="EMBL" id="QLH75901.1"/>
    </source>
</evidence>
<dbReference type="Pfam" id="PF04967">
    <property type="entry name" value="HTH_10"/>
    <property type="match status" value="1"/>
</dbReference>
<evidence type="ECO:0000256" key="1">
    <source>
        <dbReference type="ARBA" id="ARBA00023015"/>
    </source>
</evidence>
<evidence type="ECO:0000259" key="3">
    <source>
        <dbReference type="Pfam" id="PF04967"/>
    </source>
</evidence>
<dbReference type="OrthoDB" id="27447at2157"/>
<gene>
    <name evidence="5" type="ORF">HZS55_00650</name>
</gene>
<keyword evidence="6" id="KW-1185">Reference proteome</keyword>
<proteinExistence type="predicted"/>
<organism evidence="5 6">
    <name type="scientific">Halosimplex rubrum</name>
    <dbReference type="NCBI Taxonomy" id="869889"/>
    <lineage>
        <taxon>Archaea</taxon>
        <taxon>Methanobacteriati</taxon>
        <taxon>Methanobacteriota</taxon>
        <taxon>Stenosarchaea group</taxon>
        <taxon>Halobacteria</taxon>
        <taxon>Halobacteriales</taxon>
        <taxon>Haloarculaceae</taxon>
        <taxon>Halosimplex</taxon>
    </lineage>
</organism>
<dbReference type="PANTHER" id="PTHR34236">
    <property type="entry name" value="DIMETHYL SULFOXIDE REDUCTASE TRANSCRIPTIONAL ACTIVATOR"/>
    <property type="match status" value="1"/>
</dbReference>
<keyword evidence="1" id="KW-0805">Transcription regulation</keyword>
<name>A0A7D5P098_9EURY</name>
<reference evidence="5 6" key="1">
    <citation type="submission" date="2020-07" db="EMBL/GenBank/DDBJ databases">
        <title>Halosimplex pelagicum sp. nov. and Halosimplex rubrum sp. nov., isolated from salted brown alga Laminaria, and emended description of the genus Halosimplex.</title>
        <authorList>
            <person name="Cui H."/>
        </authorList>
    </citation>
    <scope>NUCLEOTIDE SEQUENCE [LARGE SCALE GENOMIC DNA]</scope>
    <source>
        <strain evidence="5 6">R27</strain>
    </source>
</reference>
<dbReference type="EMBL" id="CP058910">
    <property type="protein sequence ID" value="QLH75901.1"/>
    <property type="molecule type" value="Genomic_DNA"/>
</dbReference>
<evidence type="ECO:0000259" key="4">
    <source>
        <dbReference type="Pfam" id="PF24278"/>
    </source>
</evidence>
<dbReference type="InterPro" id="IPR007050">
    <property type="entry name" value="HTH_bacterioopsin"/>
</dbReference>
<dbReference type="InterPro" id="IPR056493">
    <property type="entry name" value="HVO_0513_N"/>
</dbReference>
<dbReference type="GeneID" id="56076327"/>
<dbReference type="Proteomes" id="UP000509667">
    <property type="component" value="Chromosome"/>
</dbReference>
<dbReference type="KEGG" id="hrr:HZS55_00650"/>
<dbReference type="AlphaFoldDB" id="A0A7D5P098"/>
<feature type="domain" description="HVO-0513-like N-terminal" evidence="4">
    <location>
        <begin position="20"/>
        <end position="150"/>
    </location>
</feature>
<evidence type="ECO:0000256" key="2">
    <source>
        <dbReference type="ARBA" id="ARBA00023163"/>
    </source>
</evidence>
<evidence type="ECO:0000313" key="6">
    <source>
        <dbReference type="Proteomes" id="UP000509667"/>
    </source>
</evidence>
<protein>
    <submittedName>
        <fullName evidence="5">Helix-turn-helix domain-containing protein</fullName>
    </submittedName>
</protein>
<accession>A0A7D5P098</accession>